<keyword evidence="4" id="KW-1185">Reference proteome</keyword>
<gene>
    <name evidence="3" type="ORF">FHS50_002010</name>
</gene>
<protein>
    <submittedName>
        <fullName evidence="3">Uncharacterized protein (DUF2147 family)</fullName>
    </submittedName>
</protein>
<evidence type="ECO:0000259" key="2">
    <source>
        <dbReference type="Pfam" id="PF09917"/>
    </source>
</evidence>
<dbReference type="Gene3D" id="2.40.128.520">
    <property type="match status" value="1"/>
</dbReference>
<feature type="chain" id="PRO_5032670044" evidence="1">
    <location>
        <begin position="20"/>
        <end position="132"/>
    </location>
</feature>
<sequence>MKKWIPLGLLALLAAPASAGSPHPLDGKWKEGNLVIDIAPCGPAMCGTVVSASEKQKERARKGSGINLVGSRLITDIQPDGPNRYKAKVFVADRNMNASGRIEQISSDRIKVRGCVVLGIFCKSEEWRRVGN</sequence>
<reference evidence="3 4" key="1">
    <citation type="submission" date="2020-08" db="EMBL/GenBank/DDBJ databases">
        <title>Genomic Encyclopedia of Type Strains, Phase IV (KMG-IV): sequencing the most valuable type-strain genomes for metagenomic binning, comparative biology and taxonomic classification.</title>
        <authorList>
            <person name="Goeker M."/>
        </authorList>
    </citation>
    <scope>NUCLEOTIDE SEQUENCE [LARGE SCALE GENOMIC DNA]</scope>
    <source>
        <strain evidence="3 4">DSM 24194</strain>
    </source>
</reference>
<dbReference type="Proteomes" id="UP000578569">
    <property type="component" value="Unassembled WGS sequence"/>
</dbReference>
<dbReference type="Pfam" id="PF09917">
    <property type="entry name" value="DUF2147"/>
    <property type="match status" value="1"/>
</dbReference>
<keyword evidence="1" id="KW-0732">Signal</keyword>
<evidence type="ECO:0000313" key="4">
    <source>
        <dbReference type="Proteomes" id="UP000578569"/>
    </source>
</evidence>
<dbReference type="PANTHER" id="PTHR36919">
    <property type="entry name" value="BLR1215 PROTEIN"/>
    <property type="match status" value="1"/>
</dbReference>
<name>A0A839Z324_9SPHN</name>
<evidence type="ECO:0000256" key="1">
    <source>
        <dbReference type="SAM" id="SignalP"/>
    </source>
</evidence>
<proteinExistence type="predicted"/>
<dbReference type="PANTHER" id="PTHR36919:SF2">
    <property type="entry name" value="BLL6627 PROTEIN"/>
    <property type="match status" value="1"/>
</dbReference>
<feature type="domain" description="DUF2147" evidence="2">
    <location>
        <begin position="27"/>
        <end position="129"/>
    </location>
</feature>
<dbReference type="EMBL" id="JACICF010000002">
    <property type="protein sequence ID" value="MBB3764948.1"/>
    <property type="molecule type" value="Genomic_DNA"/>
</dbReference>
<dbReference type="RefSeq" id="WP_183934299.1">
    <property type="nucleotide sequence ID" value="NZ_JACICF010000002.1"/>
</dbReference>
<dbReference type="AlphaFoldDB" id="A0A839Z324"/>
<evidence type="ECO:0000313" key="3">
    <source>
        <dbReference type="EMBL" id="MBB3764948.1"/>
    </source>
</evidence>
<dbReference type="InterPro" id="IPR019223">
    <property type="entry name" value="DUF2147"/>
</dbReference>
<feature type="signal peptide" evidence="1">
    <location>
        <begin position="1"/>
        <end position="19"/>
    </location>
</feature>
<accession>A0A839Z324</accession>
<comment type="caution">
    <text evidence="3">The sequence shown here is derived from an EMBL/GenBank/DDBJ whole genome shotgun (WGS) entry which is preliminary data.</text>
</comment>
<organism evidence="3 4">
    <name type="scientific">Sphingomicrobium lutaoense</name>
    <dbReference type="NCBI Taxonomy" id="515949"/>
    <lineage>
        <taxon>Bacteria</taxon>
        <taxon>Pseudomonadati</taxon>
        <taxon>Pseudomonadota</taxon>
        <taxon>Alphaproteobacteria</taxon>
        <taxon>Sphingomonadales</taxon>
        <taxon>Sphingomonadaceae</taxon>
        <taxon>Sphingomicrobium</taxon>
    </lineage>
</organism>